<keyword evidence="13" id="KW-1185">Reference proteome</keyword>
<dbReference type="SUPFAM" id="SSF81383">
    <property type="entry name" value="F-box domain"/>
    <property type="match status" value="1"/>
</dbReference>
<protein>
    <submittedName>
        <fullName evidence="12">Uncharacterized protein</fullName>
    </submittedName>
</protein>
<dbReference type="InterPro" id="IPR001067">
    <property type="entry name" value="Nuc_translocat"/>
</dbReference>
<dbReference type="InterPro" id="IPR047230">
    <property type="entry name" value="CLOCK-like"/>
</dbReference>
<keyword evidence="1" id="KW-0677">Repeat</keyword>
<evidence type="ECO:0000259" key="9">
    <source>
        <dbReference type="PROSITE" id="PS50112"/>
    </source>
</evidence>
<dbReference type="Pfam" id="PF14598">
    <property type="entry name" value="PAS_11"/>
    <property type="match status" value="1"/>
</dbReference>
<dbReference type="GO" id="GO:0032922">
    <property type="term" value="P:circadian regulation of gene expression"/>
    <property type="evidence" value="ECO:0007669"/>
    <property type="project" value="InterPro"/>
</dbReference>
<keyword evidence="6" id="KW-0804">Transcription</keyword>
<evidence type="ECO:0000256" key="5">
    <source>
        <dbReference type="ARBA" id="ARBA00023159"/>
    </source>
</evidence>
<dbReference type="Pfam" id="PF00989">
    <property type="entry name" value="PAS"/>
    <property type="match status" value="1"/>
</dbReference>
<dbReference type="Gene3D" id="4.10.280.10">
    <property type="entry name" value="Helix-loop-helix DNA-binding domain"/>
    <property type="match status" value="1"/>
</dbReference>
<evidence type="ECO:0000256" key="1">
    <source>
        <dbReference type="ARBA" id="ARBA00022737"/>
    </source>
</evidence>
<evidence type="ECO:0000256" key="7">
    <source>
        <dbReference type="ARBA" id="ARBA00023242"/>
    </source>
</evidence>
<dbReference type="SUPFAM" id="SSF47459">
    <property type="entry name" value="HLH, helix-loop-helix DNA-binding domain"/>
    <property type="match status" value="1"/>
</dbReference>
<feature type="domain" description="PAS" evidence="9">
    <location>
        <begin position="336"/>
        <end position="399"/>
    </location>
</feature>
<proteinExistence type="predicted"/>
<dbReference type="SMART" id="SM00353">
    <property type="entry name" value="HLH"/>
    <property type="match status" value="1"/>
</dbReference>
<dbReference type="InterPro" id="IPR001810">
    <property type="entry name" value="F-box_dom"/>
</dbReference>
<keyword evidence="4" id="KW-0238">DNA-binding</keyword>
<evidence type="ECO:0000256" key="2">
    <source>
        <dbReference type="ARBA" id="ARBA00023015"/>
    </source>
</evidence>
<evidence type="ECO:0000256" key="3">
    <source>
        <dbReference type="ARBA" id="ARBA00023108"/>
    </source>
</evidence>
<keyword evidence="3" id="KW-0090">Biological rhythms</keyword>
<dbReference type="SMART" id="SM00091">
    <property type="entry name" value="PAS"/>
    <property type="match status" value="2"/>
</dbReference>
<dbReference type="GO" id="GO:0005737">
    <property type="term" value="C:cytoplasm"/>
    <property type="evidence" value="ECO:0007669"/>
    <property type="project" value="InterPro"/>
</dbReference>
<dbReference type="InterPro" id="IPR035965">
    <property type="entry name" value="PAS-like_dom_sf"/>
</dbReference>
<dbReference type="PROSITE" id="PS50888">
    <property type="entry name" value="BHLH"/>
    <property type="match status" value="1"/>
</dbReference>
<dbReference type="PANTHER" id="PTHR46055">
    <property type="entry name" value="CIRCADIAN LOCOMOTER OUTPUT CYCLES PROTEIN KAPUT"/>
    <property type="match status" value="1"/>
</dbReference>
<dbReference type="GO" id="GO:0000978">
    <property type="term" value="F:RNA polymerase II cis-regulatory region sequence-specific DNA binding"/>
    <property type="evidence" value="ECO:0007669"/>
    <property type="project" value="TreeGrafter"/>
</dbReference>
<feature type="compositionally biased region" description="Polar residues" evidence="8">
    <location>
        <begin position="192"/>
        <end position="207"/>
    </location>
</feature>
<reference evidence="12" key="2">
    <citation type="submission" date="2023-05" db="EMBL/GenBank/DDBJ databases">
        <authorList>
            <person name="Fouks B."/>
        </authorList>
    </citation>
    <scope>NUCLEOTIDE SEQUENCE</scope>
    <source>
        <strain evidence="12">Stay&amp;Tobe</strain>
        <tissue evidence="12">Testes</tissue>
    </source>
</reference>
<dbReference type="CDD" id="cd00130">
    <property type="entry name" value="PAS"/>
    <property type="match status" value="2"/>
</dbReference>
<dbReference type="InterPro" id="IPR011598">
    <property type="entry name" value="bHLH_dom"/>
</dbReference>
<feature type="domain" description="BHLH" evidence="11">
    <location>
        <begin position="263"/>
        <end position="313"/>
    </location>
</feature>
<dbReference type="Gene3D" id="3.30.450.20">
    <property type="entry name" value="PAS domain"/>
    <property type="match status" value="3"/>
</dbReference>
<dbReference type="Pfam" id="PF12937">
    <property type="entry name" value="F-box-like"/>
    <property type="match status" value="1"/>
</dbReference>
<evidence type="ECO:0000256" key="8">
    <source>
        <dbReference type="SAM" id="MobiDB-lite"/>
    </source>
</evidence>
<feature type="compositionally biased region" description="Basic and acidic residues" evidence="8">
    <location>
        <begin position="650"/>
        <end position="683"/>
    </location>
</feature>
<dbReference type="Proteomes" id="UP001233999">
    <property type="component" value="Unassembled WGS sequence"/>
</dbReference>
<dbReference type="PROSITE" id="PS50112">
    <property type="entry name" value="PAS"/>
    <property type="match status" value="1"/>
</dbReference>
<dbReference type="GO" id="GO:0046983">
    <property type="term" value="F:protein dimerization activity"/>
    <property type="evidence" value="ECO:0007669"/>
    <property type="project" value="InterPro"/>
</dbReference>
<feature type="compositionally biased region" description="Low complexity" evidence="8">
    <location>
        <begin position="706"/>
        <end position="723"/>
    </location>
</feature>
<evidence type="ECO:0000259" key="11">
    <source>
        <dbReference type="PROSITE" id="PS50888"/>
    </source>
</evidence>
<dbReference type="SMART" id="SM00256">
    <property type="entry name" value="FBOX"/>
    <property type="match status" value="1"/>
</dbReference>
<dbReference type="Pfam" id="PF00010">
    <property type="entry name" value="HLH"/>
    <property type="match status" value="1"/>
</dbReference>
<feature type="non-terminal residue" evidence="12">
    <location>
        <position position="1"/>
    </location>
</feature>
<evidence type="ECO:0000256" key="6">
    <source>
        <dbReference type="ARBA" id="ARBA00023163"/>
    </source>
</evidence>
<comment type="caution">
    <text evidence="12">The sequence shown here is derived from an EMBL/GenBank/DDBJ whole genome shotgun (WGS) entry which is preliminary data.</text>
</comment>
<gene>
    <name evidence="12" type="ORF">L9F63_009636</name>
</gene>
<dbReference type="InterPro" id="IPR036638">
    <property type="entry name" value="HLH_DNA-bd_sf"/>
</dbReference>
<dbReference type="AlphaFoldDB" id="A0AAD8AJ98"/>
<evidence type="ECO:0000313" key="13">
    <source>
        <dbReference type="Proteomes" id="UP001233999"/>
    </source>
</evidence>
<dbReference type="EMBL" id="JASPKZ010000452">
    <property type="protein sequence ID" value="KAJ9600067.1"/>
    <property type="molecule type" value="Genomic_DNA"/>
</dbReference>
<dbReference type="GO" id="GO:1990513">
    <property type="term" value="C:CLOCK-BMAL transcription complex"/>
    <property type="evidence" value="ECO:0007669"/>
    <property type="project" value="TreeGrafter"/>
</dbReference>
<evidence type="ECO:0000313" key="12">
    <source>
        <dbReference type="EMBL" id="KAJ9600067.1"/>
    </source>
</evidence>
<feature type="region of interest" description="Disordered" evidence="8">
    <location>
        <begin position="165"/>
        <end position="277"/>
    </location>
</feature>
<dbReference type="GO" id="GO:0045944">
    <property type="term" value="P:positive regulation of transcription by RNA polymerase II"/>
    <property type="evidence" value="ECO:0007669"/>
    <property type="project" value="UniProtKB-ARBA"/>
</dbReference>
<keyword evidence="2" id="KW-0805">Transcription regulation</keyword>
<dbReference type="InterPro" id="IPR000014">
    <property type="entry name" value="PAS"/>
</dbReference>
<keyword evidence="7" id="KW-0539">Nucleus</keyword>
<feature type="region of interest" description="Disordered" evidence="8">
    <location>
        <begin position="641"/>
        <end position="773"/>
    </location>
</feature>
<name>A0AAD8AJ98_DIPPU</name>
<feature type="domain" description="F-box" evidence="10">
    <location>
        <begin position="81"/>
        <end position="127"/>
    </location>
</feature>
<dbReference type="PROSITE" id="PS50181">
    <property type="entry name" value="FBOX"/>
    <property type="match status" value="1"/>
</dbReference>
<feature type="compositionally biased region" description="Basic and acidic residues" evidence="8">
    <location>
        <begin position="261"/>
        <end position="277"/>
    </location>
</feature>
<dbReference type="PRINTS" id="PR00785">
    <property type="entry name" value="NCTRNSLOCATR"/>
</dbReference>
<dbReference type="InterPro" id="IPR013767">
    <property type="entry name" value="PAS_fold"/>
</dbReference>
<dbReference type="Gene3D" id="1.20.1280.50">
    <property type="match status" value="1"/>
</dbReference>
<feature type="compositionally biased region" description="Low complexity" evidence="8">
    <location>
        <begin position="749"/>
        <end position="764"/>
    </location>
</feature>
<dbReference type="InterPro" id="IPR036047">
    <property type="entry name" value="F-box-like_dom_sf"/>
</dbReference>
<reference evidence="12" key="1">
    <citation type="journal article" date="2023" name="IScience">
        <title>Live-bearing cockroach genome reveals convergent evolutionary mechanisms linked to viviparity in insects and beyond.</title>
        <authorList>
            <person name="Fouks B."/>
            <person name="Harrison M.C."/>
            <person name="Mikhailova A.A."/>
            <person name="Marchal E."/>
            <person name="English S."/>
            <person name="Carruthers M."/>
            <person name="Jennings E.C."/>
            <person name="Chiamaka E.L."/>
            <person name="Frigard R.A."/>
            <person name="Pippel M."/>
            <person name="Attardo G.M."/>
            <person name="Benoit J.B."/>
            <person name="Bornberg-Bauer E."/>
            <person name="Tobe S.S."/>
        </authorList>
    </citation>
    <scope>NUCLEOTIDE SEQUENCE</scope>
    <source>
        <strain evidence="12">Stay&amp;Tobe</strain>
    </source>
</reference>
<dbReference type="SUPFAM" id="SSF55785">
    <property type="entry name" value="PYP-like sensor domain (PAS domain)"/>
    <property type="match status" value="2"/>
</dbReference>
<dbReference type="GO" id="GO:0000981">
    <property type="term" value="F:DNA-binding transcription factor activity, RNA polymerase II-specific"/>
    <property type="evidence" value="ECO:0007669"/>
    <property type="project" value="InterPro"/>
</dbReference>
<feature type="compositionally biased region" description="Polar residues" evidence="8">
    <location>
        <begin position="684"/>
        <end position="705"/>
    </location>
</feature>
<dbReference type="PANTHER" id="PTHR46055:SF3">
    <property type="entry name" value="CIRCADIAN LOCOMOTER OUTPUT CYCLES PROTEIN KAPUT"/>
    <property type="match status" value="1"/>
</dbReference>
<keyword evidence="5" id="KW-0010">Activator</keyword>
<accession>A0AAD8AJ98</accession>
<sequence length="852" mass="97228">MFLLKTCVAPAPSRDFYAIRVVGNQLSLCIWRISHGRHNFPHEKKESLTEFVQDHYMQEEIRALFGMETVESIMEIAHGHKDYLPYLPMKILLKILCSLDLKDIGNFAQVCKKCREITLNNDLWKQLFQKYNKMEITYEDRRKVITYGWKKLFIQKKLHLKSEKKHKISSKKLSSSGKSEKKSTEFKSSTSQNALKIRQSNSSNTEATKIAPRSKKLQTNSNMHIKKSPGNMDFEIPDKPSLITNMRAPSDTMDDDTDDKDDTKRKSRNLSEKKRRDQFNMLINELSSMVSTNSRKMDKSTVLKSTISFLKNHNATTPTDRRWLKKEDWKPSFLSNEEFTHLILEALDGFIMVFSSSGRIFYASESITSLLGHLPSDLLNMTIYDLVYEDDQSELYNVLLNPASTVDAMHFSDSEESRVCFTCHLKRGGLDFEDEETYELVQFVGYFRSDVEPLEVDNFISSSSHFSSFSGEADSRLIFVGTGRLHTPLLIREMSVVDSTKSEFTSRHSLEWKFLFLDHRAPPIIGYLPFEVLGTSVMQKGEGTSCHYRFLTKGQQWIWLQTRFYITYHQWNSKPEFIVCTHRVELFSKLPSDVLLNESFSKLPSYGSSEIPDEPSLITKFFKNTTDGSLENYSFKRTQDGSLENNSFKRTPDGKKPDQPHHCYMDVMKEMRKAPEEAAESRSQENSQDNMVTGETQFSKQQASQSGLASSPWSSKSSAGKQSRIAGDVRSPQGGNGPKVRTRHSVPPGAGSDSTSMSADSPSSRHSQITQHSTHGFTKIFSIHPQKAKSRNCSFQEDISLIFSHSILWLAKEPPNKVMLRWKLVALSCGLSTMQHASAKIALRMQFAGANK</sequence>
<organism evidence="12 13">
    <name type="scientific">Diploptera punctata</name>
    <name type="common">Pacific beetle cockroach</name>
    <dbReference type="NCBI Taxonomy" id="6984"/>
    <lineage>
        <taxon>Eukaryota</taxon>
        <taxon>Metazoa</taxon>
        <taxon>Ecdysozoa</taxon>
        <taxon>Arthropoda</taxon>
        <taxon>Hexapoda</taxon>
        <taxon>Insecta</taxon>
        <taxon>Pterygota</taxon>
        <taxon>Neoptera</taxon>
        <taxon>Polyneoptera</taxon>
        <taxon>Dictyoptera</taxon>
        <taxon>Blattodea</taxon>
        <taxon>Blaberoidea</taxon>
        <taxon>Blaberidae</taxon>
        <taxon>Diplopterinae</taxon>
        <taxon>Diploptera</taxon>
    </lineage>
</organism>
<evidence type="ECO:0000259" key="10">
    <source>
        <dbReference type="PROSITE" id="PS50181"/>
    </source>
</evidence>
<evidence type="ECO:0000256" key="4">
    <source>
        <dbReference type="ARBA" id="ARBA00023125"/>
    </source>
</evidence>